<evidence type="ECO:0000313" key="2">
    <source>
        <dbReference type="EMBL" id="KGQ01221.1"/>
    </source>
</evidence>
<dbReference type="HOGENOM" id="CLU_2224015_0_0_1"/>
<dbReference type="EMBL" id="KN294006">
    <property type="protein sequence ID" value="KGQ01221.1"/>
    <property type="molecule type" value="Genomic_DNA"/>
</dbReference>
<proteinExistence type="predicted"/>
<protein>
    <submittedName>
        <fullName evidence="2">Uncharacterized protein</fullName>
    </submittedName>
</protein>
<dbReference type="KEGG" id="pbl:PAAG_12079"/>
<organism evidence="2 3">
    <name type="scientific">Paracoccidioides lutzii (strain ATCC MYA-826 / Pb01)</name>
    <name type="common">Paracoccidioides brasiliensis</name>
    <dbReference type="NCBI Taxonomy" id="502779"/>
    <lineage>
        <taxon>Eukaryota</taxon>
        <taxon>Fungi</taxon>
        <taxon>Dikarya</taxon>
        <taxon>Ascomycota</taxon>
        <taxon>Pezizomycotina</taxon>
        <taxon>Eurotiomycetes</taxon>
        <taxon>Eurotiomycetidae</taxon>
        <taxon>Onygenales</taxon>
        <taxon>Ajellomycetaceae</taxon>
        <taxon>Paracoccidioides</taxon>
    </lineage>
</organism>
<feature type="region of interest" description="Disordered" evidence="1">
    <location>
        <begin position="44"/>
        <end position="68"/>
    </location>
</feature>
<reference evidence="2 3" key="1">
    <citation type="journal article" date="2011" name="PLoS Genet.">
        <title>Comparative genomic analysis of human fungal pathogens causing paracoccidioidomycosis.</title>
        <authorList>
            <person name="Desjardins C.A."/>
            <person name="Champion M.D."/>
            <person name="Holder J.W."/>
            <person name="Muszewska A."/>
            <person name="Goldberg J."/>
            <person name="Bailao A.M."/>
            <person name="Brigido M.M."/>
            <person name="Ferreira M.E."/>
            <person name="Garcia A.M."/>
            <person name="Grynberg M."/>
            <person name="Gujja S."/>
            <person name="Heiman D.I."/>
            <person name="Henn M.R."/>
            <person name="Kodira C.D."/>
            <person name="Leon-Narvaez H."/>
            <person name="Longo L.V."/>
            <person name="Ma L.J."/>
            <person name="Malavazi I."/>
            <person name="Matsuo A.L."/>
            <person name="Morais F.V."/>
            <person name="Pereira M."/>
            <person name="Rodriguez-Brito S."/>
            <person name="Sakthikumar S."/>
            <person name="Salem-Izacc S.M."/>
            <person name="Sykes S.M."/>
            <person name="Teixeira M.M."/>
            <person name="Vallejo M.C."/>
            <person name="Walter M.E."/>
            <person name="Yandava C."/>
            <person name="Young S."/>
            <person name="Zeng Q."/>
            <person name="Zucker J."/>
            <person name="Felipe M.S."/>
            <person name="Goldman G.H."/>
            <person name="Haas B.J."/>
            <person name="McEwen J.G."/>
            <person name="Nino-Vega G."/>
            <person name="Puccia R."/>
            <person name="San-Blas G."/>
            <person name="Soares C.M."/>
            <person name="Birren B.W."/>
            <person name="Cuomo C.A."/>
        </authorList>
    </citation>
    <scope>NUCLEOTIDE SEQUENCE [LARGE SCALE GENOMIC DNA]</scope>
    <source>
        <strain evidence="3">ATCC MYA-826 / Pb01</strain>
    </source>
</reference>
<dbReference type="GeneID" id="26970855"/>
<feature type="region of interest" description="Disordered" evidence="1">
    <location>
        <begin position="1"/>
        <end position="30"/>
    </location>
</feature>
<feature type="compositionally biased region" description="Basic and acidic residues" evidence="1">
    <location>
        <begin position="10"/>
        <end position="27"/>
    </location>
</feature>
<sequence>MRKLKISNQQKKDKKDKNKDFKPERRGGNAIKTCYHCRKTGHIQSEYSGSGAHATPHKDLTERSSRLSHRELMSSDILEMADKTTGPTTAAGKVDIPTGGGENPIE</sequence>
<feature type="compositionally biased region" description="Basic and acidic residues" evidence="1">
    <location>
        <begin position="56"/>
        <end position="68"/>
    </location>
</feature>
<keyword evidence="3" id="KW-1185">Reference proteome</keyword>
<dbReference type="VEuPathDB" id="FungiDB:PAAG_12079"/>
<evidence type="ECO:0000313" key="3">
    <source>
        <dbReference type="Proteomes" id="UP000002059"/>
    </source>
</evidence>
<feature type="region of interest" description="Disordered" evidence="1">
    <location>
        <begin position="80"/>
        <end position="106"/>
    </location>
</feature>
<accession>A0A0A2V0B6</accession>
<evidence type="ECO:0000256" key="1">
    <source>
        <dbReference type="SAM" id="MobiDB-lite"/>
    </source>
</evidence>
<dbReference type="AlphaFoldDB" id="A0A0A2V0B6"/>
<dbReference type="Proteomes" id="UP000002059">
    <property type="component" value="Partially assembled WGS sequence"/>
</dbReference>
<gene>
    <name evidence="2" type="ORF">PAAG_12079</name>
</gene>
<dbReference type="RefSeq" id="XP_015702766.1">
    <property type="nucleotide sequence ID" value="XM_015847616.1"/>
</dbReference>
<name>A0A0A2V0B6_PARBA</name>